<dbReference type="PaxDb" id="6239-Y55F3BR.10"/>
<dbReference type="AlphaFoldDB" id="A0A9S0"/>
<organism evidence="1 2">
    <name type="scientific">Caenorhabditis elegans</name>
    <dbReference type="NCBI Taxonomy" id="6239"/>
    <lineage>
        <taxon>Eukaryota</taxon>
        <taxon>Metazoa</taxon>
        <taxon>Ecdysozoa</taxon>
        <taxon>Nematoda</taxon>
        <taxon>Chromadorea</taxon>
        <taxon>Rhabditida</taxon>
        <taxon>Rhabditina</taxon>
        <taxon>Rhabditomorpha</taxon>
        <taxon>Rhabditoidea</taxon>
        <taxon>Rhabditidae</taxon>
        <taxon>Peloderinae</taxon>
        <taxon>Caenorhabditis</taxon>
    </lineage>
</organism>
<keyword evidence="2" id="KW-1185">Reference proteome</keyword>
<dbReference type="EMBL" id="BX284604">
    <property type="protein sequence ID" value="CCD67297.1"/>
    <property type="molecule type" value="Genomic_DNA"/>
</dbReference>
<dbReference type="SMR" id="A0A9S0"/>
<dbReference type="Bgee" id="WBGene00044742">
    <property type="expression patterns" value="Expressed in germ line (C elegans) and 3 other cell types or tissues"/>
</dbReference>
<proteinExistence type="predicted"/>
<evidence type="ECO:0000313" key="2">
    <source>
        <dbReference type="Proteomes" id="UP000001940"/>
    </source>
</evidence>
<dbReference type="HOGENOM" id="CLU_1940005_0_0_1"/>
<dbReference type="UCSC" id="Y55F3BR.10">
    <property type="organism name" value="c. elegans"/>
</dbReference>
<name>A0A9S0_CAEEL</name>
<dbReference type="InParanoid" id="A0A9S0"/>
<dbReference type="WormBase" id="Y55F3BR.10">
    <property type="protein sequence ID" value="CE22531"/>
    <property type="gene ID" value="WBGene00044742"/>
</dbReference>
<reference evidence="1 2" key="1">
    <citation type="journal article" date="1998" name="Science">
        <title>Genome sequence of the nematode C. elegans: a platform for investigating biology.</title>
        <authorList>
            <consortium name="The C. elegans sequencing consortium"/>
            <person name="Sulson J.E."/>
            <person name="Waterston R."/>
        </authorList>
    </citation>
    <scope>NUCLEOTIDE SEQUENCE [LARGE SCALE GENOMIC DNA]</scope>
    <source>
        <strain evidence="1 2">Bristol N2</strain>
    </source>
</reference>
<gene>
    <name evidence="1" type="ORF">CELE_Y55F3BR.10</name>
    <name evidence="1 3" type="ORF">Y55F3BR.10</name>
</gene>
<dbReference type="Proteomes" id="UP000001940">
    <property type="component" value="Chromosome IV"/>
</dbReference>
<sequence>MLMSIREDVVEATSSIVPEKIHSDARNFSLVTSSSQVRSPLYLKSLDADGEDNSTVEKQITHSKKVADTELDRSLECLKENENDVKTNGEVELSAVEDALIQVVPEVSENQNPRKIGPYDFDQHANFLNS</sequence>
<dbReference type="AGR" id="WB:WBGene00044742"/>
<evidence type="ECO:0000313" key="1">
    <source>
        <dbReference type="EMBL" id="CCD67297.1"/>
    </source>
</evidence>
<evidence type="ECO:0000313" key="3">
    <source>
        <dbReference type="WormBase" id="Y55F3BR.10"/>
    </source>
</evidence>
<accession>A0A9S0</accession>
<protein>
    <submittedName>
        <fullName evidence="1">INCENP_ARK-bind domain-containing protein</fullName>
    </submittedName>
</protein>